<evidence type="ECO:0000256" key="1">
    <source>
        <dbReference type="SAM" id="MobiDB-lite"/>
    </source>
</evidence>
<dbReference type="Proteomes" id="UP000245655">
    <property type="component" value="Unassembled WGS sequence"/>
</dbReference>
<sequence>MLLSKAVILSFFSDGDSFYLAVYRVGSIAFMTRAFYHSHAIAKSQVLYSMFTINRFSKTEHTNVADLGRRVISTFIISGVVIMGLTGCGQKGNLYLADASSQTVQGATDSANIQGSTYSTQDDGHQEMDDFKLPEPSEDPNDY</sequence>
<evidence type="ECO:0008006" key="4">
    <source>
        <dbReference type="Google" id="ProtNLM"/>
    </source>
</evidence>
<dbReference type="RefSeq" id="WP_109591165.1">
    <property type="nucleotide sequence ID" value="NZ_CAJGZY010000013.1"/>
</dbReference>
<gene>
    <name evidence="2" type="ORF">C8D84_10767</name>
</gene>
<dbReference type="EMBL" id="QGGM01000007">
    <property type="protein sequence ID" value="PWK12595.1"/>
    <property type="molecule type" value="Genomic_DNA"/>
</dbReference>
<dbReference type="GeneID" id="60255246"/>
<evidence type="ECO:0000313" key="2">
    <source>
        <dbReference type="EMBL" id="PWK12595.1"/>
    </source>
</evidence>
<name>A0A2V2A2B9_PSYIM</name>
<feature type="region of interest" description="Disordered" evidence="1">
    <location>
        <begin position="107"/>
        <end position="143"/>
    </location>
</feature>
<feature type="compositionally biased region" description="Polar residues" evidence="1">
    <location>
        <begin position="107"/>
        <end position="121"/>
    </location>
</feature>
<organism evidence="2 3">
    <name type="scientific">Psychrobacter immobilis</name>
    <dbReference type="NCBI Taxonomy" id="498"/>
    <lineage>
        <taxon>Bacteria</taxon>
        <taxon>Pseudomonadati</taxon>
        <taxon>Pseudomonadota</taxon>
        <taxon>Gammaproteobacteria</taxon>
        <taxon>Moraxellales</taxon>
        <taxon>Moraxellaceae</taxon>
        <taxon>Psychrobacter</taxon>
    </lineage>
</organism>
<protein>
    <recommendedName>
        <fullName evidence="4">Lipoprotein</fullName>
    </recommendedName>
</protein>
<dbReference type="AlphaFoldDB" id="A0A2V2A2B9"/>
<reference evidence="2 3" key="1">
    <citation type="submission" date="2018-05" db="EMBL/GenBank/DDBJ databases">
        <title>Genomic Encyclopedia of Type Strains, Phase IV (KMG-IV): sequencing the most valuable type-strain genomes for metagenomic binning, comparative biology and taxonomic classification.</title>
        <authorList>
            <person name="Goeker M."/>
        </authorList>
    </citation>
    <scope>NUCLEOTIDE SEQUENCE [LARGE SCALE GENOMIC DNA]</scope>
    <source>
        <strain evidence="2 3">DSM 7229</strain>
    </source>
</reference>
<feature type="compositionally biased region" description="Basic and acidic residues" evidence="1">
    <location>
        <begin position="122"/>
        <end position="135"/>
    </location>
</feature>
<evidence type="ECO:0000313" key="3">
    <source>
        <dbReference type="Proteomes" id="UP000245655"/>
    </source>
</evidence>
<keyword evidence="3" id="KW-1185">Reference proteome</keyword>
<accession>A0A2V2A2B9</accession>
<comment type="caution">
    <text evidence="2">The sequence shown here is derived from an EMBL/GenBank/DDBJ whole genome shotgun (WGS) entry which is preliminary data.</text>
</comment>
<proteinExistence type="predicted"/>